<feature type="domain" description="Lipocalin-like" evidence="2">
    <location>
        <begin position="31"/>
        <end position="142"/>
    </location>
</feature>
<protein>
    <submittedName>
        <fullName evidence="3">Lipocalin family protein</fullName>
    </submittedName>
</protein>
<sequence length="171" mass="18415">MKITKLLLIGLAVIFFACSEDEDPKPTREGLLGGWTVTAVDYAGTTTTTVQGISVKSDFTGKGKDMAMAITFNDNPATFTSTGSYTVTLTSTTAGQTVTQDYPFEGFMIDGTWALDGSTITITNANGTQKATVVEQTSTTLKMKWDYDYTMSQQGASVVMKVKGTYAFKKK</sequence>
<dbReference type="Pfam" id="PF13648">
    <property type="entry name" value="Lipocalin_4"/>
    <property type="match status" value="1"/>
</dbReference>
<evidence type="ECO:0000259" key="2">
    <source>
        <dbReference type="Pfam" id="PF13648"/>
    </source>
</evidence>
<feature type="chain" id="PRO_5042833764" evidence="1">
    <location>
        <begin position="20"/>
        <end position="171"/>
    </location>
</feature>
<dbReference type="EMBL" id="JAHESF010000005">
    <property type="protein sequence ID" value="MBT1696654.1"/>
    <property type="molecule type" value="Genomic_DNA"/>
</dbReference>
<evidence type="ECO:0000313" key="3">
    <source>
        <dbReference type="EMBL" id="MBT1696654.1"/>
    </source>
</evidence>
<evidence type="ECO:0000256" key="1">
    <source>
        <dbReference type="SAM" id="SignalP"/>
    </source>
</evidence>
<reference evidence="3 4" key="1">
    <citation type="submission" date="2021-05" db="EMBL/GenBank/DDBJ databases">
        <title>A Polyphasic approach of four new species of the genus Ohtaekwangia: Ohtaekwangia histidinii sp. nov., Ohtaekwangia cretensis sp. nov., Ohtaekwangia indiensis sp. nov., Ohtaekwangia reichenbachii sp. nov. from diverse environment.</title>
        <authorList>
            <person name="Octaviana S."/>
        </authorList>
    </citation>
    <scope>NUCLEOTIDE SEQUENCE [LARGE SCALE GENOMIC DNA]</scope>
    <source>
        <strain evidence="3 4">PWU4</strain>
    </source>
</reference>
<dbReference type="RefSeq" id="WP_254161973.1">
    <property type="nucleotide sequence ID" value="NZ_JAHESF010000005.1"/>
</dbReference>
<name>A0AAP2GI15_9BACT</name>
<comment type="caution">
    <text evidence="3">The sequence shown here is derived from an EMBL/GenBank/DDBJ whole genome shotgun (WGS) entry which is preliminary data.</text>
</comment>
<feature type="signal peptide" evidence="1">
    <location>
        <begin position="1"/>
        <end position="19"/>
    </location>
</feature>
<accession>A0AAP2GI15</accession>
<dbReference type="InterPro" id="IPR024311">
    <property type="entry name" value="Lipocalin-like"/>
</dbReference>
<keyword evidence="4" id="KW-1185">Reference proteome</keyword>
<dbReference type="AlphaFoldDB" id="A0AAP2GI15"/>
<keyword evidence="1" id="KW-0732">Signal</keyword>
<gene>
    <name evidence="3" type="ORF">KK083_07205</name>
</gene>
<dbReference type="PROSITE" id="PS51257">
    <property type="entry name" value="PROKAR_LIPOPROTEIN"/>
    <property type="match status" value="1"/>
</dbReference>
<proteinExistence type="predicted"/>
<dbReference type="Proteomes" id="UP001319200">
    <property type="component" value="Unassembled WGS sequence"/>
</dbReference>
<organism evidence="3 4">
    <name type="scientific">Chryseosolibacter histidini</name>
    <dbReference type="NCBI Taxonomy" id="2782349"/>
    <lineage>
        <taxon>Bacteria</taxon>
        <taxon>Pseudomonadati</taxon>
        <taxon>Bacteroidota</taxon>
        <taxon>Cytophagia</taxon>
        <taxon>Cytophagales</taxon>
        <taxon>Chryseotaleaceae</taxon>
        <taxon>Chryseosolibacter</taxon>
    </lineage>
</organism>
<evidence type="ECO:0000313" key="4">
    <source>
        <dbReference type="Proteomes" id="UP001319200"/>
    </source>
</evidence>